<organism evidence="1 2">
    <name type="scientific">Novosphingobium subterraneum</name>
    <dbReference type="NCBI Taxonomy" id="48936"/>
    <lineage>
        <taxon>Bacteria</taxon>
        <taxon>Pseudomonadati</taxon>
        <taxon>Pseudomonadota</taxon>
        <taxon>Alphaproteobacteria</taxon>
        <taxon>Sphingomonadales</taxon>
        <taxon>Sphingomonadaceae</taxon>
        <taxon>Novosphingobium</taxon>
    </lineage>
</organism>
<evidence type="ECO:0000313" key="1">
    <source>
        <dbReference type="EMBL" id="KHS48682.1"/>
    </source>
</evidence>
<dbReference type="EMBL" id="JRVC01000003">
    <property type="protein sequence ID" value="KHS48682.1"/>
    <property type="molecule type" value="Genomic_DNA"/>
</dbReference>
<dbReference type="PATRIC" id="fig|48936.3.peg.774"/>
<accession>A0A0B8ZR67</accession>
<sequence length="119" mass="11878">MSLFDSILGQVAGNVDVKNLAAKVGIDPDTAENAIAALAAGHQSKGDTIETAAANSGLDASKLQEIVGHIGGEGALASFASALGQNPDALSKVSAFLDRDGDGNPLDDLAGMAKGLFSR</sequence>
<dbReference type="STRING" id="48936.NJ75_00764"/>
<reference evidence="1 2" key="1">
    <citation type="submission" date="2014-10" db="EMBL/GenBank/DDBJ databases">
        <title>Draft genome sequence of Novosphingobium subterraneum DSM 12447.</title>
        <authorList>
            <person name="Gan H.M."/>
            <person name="Gan H.Y."/>
            <person name="Savka M.A."/>
        </authorList>
    </citation>
    <scope>NUCLEOTIDE SEQUENCE [LARGE SCALE GENOMIC DNA]</scope>
    <source>
        <strain evidence="1 2">DSM 12447</strain>
    </source>
</reference>
<evidence type="ECO:0000313" key="2">
    <source>
        <dbReference type="Proteomes" id="UP000031338"/>
    </source>
</evidence>
<gene>
    <name evidence="1" type="ORF">NJ75_00764</name>
</gene>
<dbReference type="AlphaFoldDB" id="A0A0B8ZR67"/>
<comment type="caution">
    <text evidence="1">The sequence shown here is derived from an EMBL/GenBank/DDBJ whole genome shotgun (WGS) entry which is preliminary data.</text>
</comment>
<dbReference type="Proteomes" id="UP000031338">
    <property type="component" value="Unassembled WGS sequence"/>
</dbReference>
<proteinExistence type="predicted"/>
<name>A0A0B8ZR67_9SPHN</name>
<keyword evidence="2" id="KW-1185">Reference proteome</keyword>
<protein>
    <recommendedName>
        <fullName evidence="3">DUF937 domain-containing protein</fullName>
    </recommendedName>
</protein>
<dbReference type="RefSeq" id="WP_039331613.1">
    <property type="nucleotide sequence ID" value="NZ_JBNNWK010000011.1"/>
</dbReference>
<evidence type="ECO:0008006" key="3">
    <source>
        <dbReference type="Google" id="ProtNLM"/>
    </source>
</evidence>